<feature type="domain" description="VTT" evidence="2">
    <location>
        <begin position="35"/>
        <end position="150"/>
    </location>
</feature>
<feature type="transmembrane region" description="Helical" evidence="1">
    <location>
        <begin position="21"/>
        <end position="42"/>
    </location>
</feature>
<accession>A0A382IPZ8</accession>
<feature type="transmembrane region" description="Helical" evidence="1">
    <location>
        <begin position="130"/>
        <end position="151"/>
    </location>
</feature>
<proteinExistence type="predicted"/>
<keyword evidence="1" id="KW-1133">Transmembrane helix</keyword>
<keyword evidence="1" id="KW-0472">Membrane</keyword>
<sequence length="199" mass="23445">MPFNEILLFLANNDFTYKYIVLFYILSLICIALPVPYTFVIICNAYVFGWIGFFLVVIAIPPGALITYLFIKNFYFIIEKTKLDNFFLKKKINFKFKLYNNIFILLFARATLPFFLVSVLMALIKIPLKKYLFLTTMGTFTNVFLYSMFVISIRNSIINYNDIIINWKDPKFILSLLLLIIFGFVYKKIESNITNNKKL</sequence>
<protein>
    <recommendedName>
        <fullName evidence="2">VTT domain-containing protein</fullName>
    </recommendedName>
</protein>
<name>A0A382IPZ8_9ZZZZ</name>
<organism evidence="3">
    <name type="scientific">marine metagenome</name>
    <dbReference type="NCBI Taxonomy" id="408172"/>
    <lineage>
        <taxon>unclassified sequences</taxon>
        <taxon>metagenomes</taxon>
        <taxon>ecological metagenomes</taxon>
    </lineage>
</organism>
<evidence type="ECO:0000313" key="3">
    <source>
        <dbReference type="EMBL" id="SVC00751.1"/>
    </source>
</evidence>
<reference evidence="3" key="1">
    <citation type="submission" date="2018-05" db="EMBL/GenBank/DDBJ databases">
        <authorList>
            <person name="Lanie J.A."/>
            <person name="Ng W.-L."/>
            <person name="Kazmierczak K.M."/>
            <person name="Andrzejewski T.M."/>
            <person name="Davidsen T.M."/>
            <person name="Wayne K.J."/>
            <person name="Tettelin H."/>
            <person name="Glass J.I."/>
            <person name="Rusch D."/>
            <person name="Podicherti R."/>
            <person name="Tsui H.-C.T."/>
            <person name="Winkler M.E."/>
        </authorList>
    </citation>
    <scope>NUCLEOTIDE SEQUENCE</scope>
</reference>
<dbReference type="Pfam" id="PF09335">
    <property type="entry name" value="VTT_dom"/>
    <property type="match status" value="1"/>
</dbReference>
<dbReference type="AlphaFoldDB" id="A0A382IPZ8"/>
<evidence type="ECO:0000259" key="2">
    <source>
        <dbReference type="Pfam" id="PF09335"/>
    </source>
</evidence>
<dbReference type="InterPro" id="IPR032816">
    <property type="entry name" value="VTT_dom"/>
</dbReference>
<keyword evidence="1" id="KW-0812">Transmembrane</keyword>
<dbReference type="EMBL" id="UINC01068259">
    <property type="protein sequence ID" value="SVC00751.1"/>
    <property type="molecule type" value="Genomic_DNA"/>
</dbReference>
<feature type="transmembrane region" description="Helical" evidence="1">
    <location>
        <begin position="48"/>
        <end position="71"/>
    </location>
</feature>
<feature type="transmembrane region" description="Helical" evidence="1">
    <location>
        <begin position="98"/>
        <end position="124"/>
    </location>
</feature>
<evidence type="ECO:0000256" key="1">
    <source>
        <dbReference type="SAM" id="Phobius"/>
    </source>
</evidence>
<gene>
    <name evidence="3" type="ORF">METZ01_LOCUS253605</name>
</gene>
<feature type="transmembrane region" description="Helical" evidence="1">
    <location>
        <begin position="172"/>
        <end position="189"/>
    </location>
</feature>